<dbReference type="SUPFAM" id="SSF53474">
    <property type="entry name" value="alpha/beta-Hydrolases"/>
    <property type="match status" value="1"/>
</dbReference>
<evidence type="ECO:0008006" key="8">
    <source>
        <dbReference type="Google" id="ProtNLM"/>
    </source>
</evidence>
<dbReference type="HOGENOM" id="CLU_013364_5_2_1"/>
<organism evidence="6 7">
    <name type="scientific">Coprinopsis cinerea (strain Okayama-7 / 130 / ATCC MYA-4618 / FGSC 9003)</name>
    <name type="common">Inky cap fungus</name>
    <name type="synonym">Hormographiella aspergillata</name>
    <dbReference type="NCBI Taxonomy" id="240176"/>
    <lineage>
        <taxon>Eukaryota</taxon>
        <taxon>Fungi</taxon>
        <taxon>Dikarya</taxon>
        <taxon>Basidiomycota</taxon>
        <taxon>Agaricomycotina</taxon>
        <taxon>Agaricomycetes</taxon>
        <taxon>Agaricomycetidae</taxon>
        <taxon>Agaricales</taxon>
        <taxon>Agaricineae</taxon>
        <taxon>Psathyrellaceae</taxon>
        <taxon>Coprinopsis</taxon>
    </lineage>
</organism>
<dbReference type="PANTHER" id="PTHR43248:SF25">
    <property type="entry name" value="AB HYDROLASE-1 DOMAIN-CONTAINING PROTEIN-RELATED"/>
    <property type="match status" value="1"/>
</dbReference>
<dbReference type="InterPro" id="IPR000073">
    <property type="entry name" value="AB_hydrolase_1"/>
</dbReference>
<evidence type="ECO:0000313" key="6">
    <source>
        <dbReference type="EMBL" id="EFI27616.1"/>
    </source>
</evidence>
<dbReference type="GO" id="GO:0016787">
    <property type="term" value="F:hydrolase activity"/>
    <property type="evidence" value="ECO:0007669"/>
    <property type="project" value="UniProtKB-KW"/>
</dbReference>
<dbReference type="InterPro" id="IPR013595">
    <property type="entry name" value="Pept_S33_TAP-like_C"/>
</dbReference>
<dbReference type="InterPro" id="IPR029058">
    <property type="entry name" value="AB_hydrolase_fold"/>
</dbReference>
<dbReference type="OrthoDB" id="425534at2759"/>
<feature type="region of interest" description="Disordered" evidence="3">
    <location>
        <begin position="511"/>
        <end position="550"/>
    </location>
</feature>
<comment type="similarity">
    <text evidence="1">Belongs to the peptidase S33 family.</text>
</comment>
<sequence length="609" mass="67188">MARGRTLVTTLPLIALIGLWFWSGVRLTGYDYAGIEFNVGQSRSSSGTFSWNSIIPSKDLLWHDCYPGLQCARLEVPLDYSDPEGAQAAIAIARRRAWLPPTSRFYRGPILLNPGGPGGSGVDFLRILGQALSIVIGPQFDIVAFDPRGVARSTPRASFFSTDAERAFFTDSRLGHAAIKNDTIEGIARTWAAGHVIGKLAAAHNEDDYLQHINTPNTARDMLRIAEKYGREKLQYWGFSYGSVLGATFATMFPDKIERMIIDGVMDAEDYYATGWKTNLEDASKVMEHFYTSCAAAGPDRCAFHAPDPSDIKRNLTRLADELRRRPLPVYTEKEGSRTYYGILDYAKFRAIVFSILYSPYGGFSALAEVLAKLAQGDPEPFFTLLAAPPFQCSCDPSEELEFASVRDSLVAILCTDGEKVPESLEESQAYFEELSEKSEWADVWAWARLSCLDRPASAKKMSKGFNNSVVLTQDSPGHCSFSAPSFCTSGAIRRYFITGKLPEPGTVCKPVGTPFPSRRPLDGGGVGSFKQVEGHNPDPHAQSEDSSSQMPVLERWEGEFDFVIPGHEDLKGELDGFEGVAMDVGQWMEAVVEIAEEAGRFVYGPWRV</sequence>
<keyword evidence="2" id="KW-0378">Hydrolase</keyword>
<dbReference type="AlphaFoldDB" id="D6RME8"/>
<evidence type="ECO:0000259" key="5">
    <source>
        <dbReference type="Pfam" id="PF08386"/>
    </source>
</evidence>
<evidence type="ECO:0000256" key="3">
    <source>
        <dbReference type="SAM" id="MobiDB-lite"/>
    </source>
</evidence>
<keyword evidence="7" id="KW-1185">Reference proteome</keyword>
<feature type="compositionally biased region" description="Basic and acidic residues" evidence="3">
    <location>
        <begin position="533"/>
        <end position="544"/>
    </location>
</feature>
<dbReference type="OMA" id="FAQRNWE"/>
<dbReference type="Proteomes" id="UP000001861">
    <property type="component" value="Unassembled WGS sequence"/>
</dbReference>
<dbReference type="VEuPathDB" id="FungiDB:CC1G_14542"/>
<accession>D6RME8</accession>
<dbReference type="InterPro" id="IPR051601">
    <property type="entry name" value="Serine_prot/Carboxylest_S33"/>
</dbReference>
<dbReference type="eggNOG" id="ENOG502RY03">
    <property type="taxonomic scope" value="Eukaryota"/>
</dbReference>
<dbReference type="Gene3D" id="3.40.50.1820">
    <property type="entry name" value="alpha/beta hydrolase"/>
    <property type="match status" value="1"/>
</dbReference>
<dbReference type="PANTHER" id="PTHR43248">
    <property type="entry name" value="2-SUCCINYL-6-HYDROXY-2,4-CYCLOHEXADIENE-1-CARBOXYLATE SYNTHASE"/>
    <property type="match status" value="1"/>
</dbReference>
<evidence type="ECO:0000313" key="7">
    <source>
        <dbReference type="Proteomes" id="UP000001861"/>
    </source>
</evidence>
<dbReference type="InParanoid" id="D6RME8"/>
<dbReference type="GeneID" id="9379646"/>
<feature type="domain" description="Peptidase S33 tripeptidyl aminopeptidase-like C-terminal" evidence="5">
    <location>
        <begin position="457"/>
        <end position="509"/>
    </location>
</feature>
<dbReference type="RefSeq" id="XP_002911110.1">
    <property type="nucleotide sequence ID" value="XM_002911064.1"/>
</dbReference>
<protein>
    <recommendedName>
        <fullName evidence="8">AB hydrolase-1 domain-containing protein</fullName>
    </recommendedName>
</protein>
<comment type="caution">
    <text evidence="6">The sequence shown here is derived from an EMBL/GenBank/DDBJ whole genome shotgun (WGS) entry which is preliminary data.</text>
</comment>
<evidence type="ECO:0000259" key="4">
    <source>
        <dbReference type="Pfam" id="PF00561"/>
    </source>
</evidence>
<proteinExistence type="inferred from homology"/>
<dbReference type="Pfam" id="PF00561">
    <property type="entry name" value="Abhydrolase_1"/>
    <property type="match status" value="1"/>
</dbReference>
<feature type="domain" description="AB hydrolase-1" evidence="4">
    <location>
        <begin position="109"/>
        <end position="285"/>
    </location>
</feature>
<gene>
    <name evidence="6" type="ORF">CC1G_14542</name>
</gene>
<evidence type="ECO:0000256" key="2">
    <source>
        <dbReference type="ARBA" id="ARBA00022801"/>
    </source>
</evidence>
<reference evidence="6 7" key="1">
    <citation type="journal article" date="2010" name="Proc. Natl. Acad. Sci. U.S.A.">
        <title>Insights into evolution of multicellular fungi from the assembled chromosomes of the mushroom Coprinopsis cinerea (Coprinus cinereus).</title>
        <authorList>
            <person name="Stajich J.E."/>
            <person name="Wilke S.K."/>
            <person name="Ahren D."/>
            <person name="Au C.H."/>
            <person name="Birren B.W."/>
            <person name="Borodovsky M."/>
            <person name="Burns C."/>
            <person name="Canback B."/>
            <person name="Casselton L.A."/>
            <person name="Cheng C.K."/>
            <person name="Deng J."/>
            <person name="Dietrich F.S."/>
            <person name="Fargo D.C."/>
            <person name="Farman M.L."/>
            <person name="Gathman A.C."/>
            <person name="Goldberg J."/>
            <person name="Guigo R."/>
            <person name="Hoegger P.J."/>
            <person name="Hooker J.B."/>
            <person name="Huggins A."/>
            <person name="James T.Y."/>
            <person name="Kamada T."/>
            <person name="Kilaru S."/>
            <person name="Kodira C."/>
            <person name="Kues U."/>
            <person name="Kupfer D."/>
            <person name="Kwan H.S."/>
            <person name="Lomsadze A."/>
            <person name="Li W."/>
            <person name="Lilly W.W."/>
            <person name="Ma L.J."/>
            <person name="Mackey A.J."/>
            <person name="Manning G."/>
            <person name="Martin F."/>
            <person name="Muraguchi H."/>
            <person name="Natvig D.O."/>
            <person name="Palmerini H."/>
            <person name="Ramesh M.A."/>
            <person name="Rehmeyer C.J."/>
            <person name="Roe B.A."/>
            <person name="Shenoy N."/>
            <person name="Stanke M."/>
            <person name="Ter-Hovhannisyan V."/>
            <person name="Tunlid A."/>
            <person name="Velagapudi R."/>
            <person name="Vision T.J."/>
            <person name="Zeng Q."/>
            <person name="Zolan M.E."/>
            <person name="Pukkila P.J."/>
        </authorList>
    </citation>
    <scope>NUCLEOTIDE SEQUENCE [LARGE SCALE GENOMIC DNA]</scope>
    <source>
        <strain evidence="7">Okayama-7 / 130 / ATCC MYA-4618 / FGSC 9003</strain>
    </source>
</reference>
<dbReference type="KEGG" id="cci:CC1G_14542"/>
<dbReference type="EMBL" id="AACS02000005">
    <property type="protein sequence ID" value="EFI27616.1"/>
    <property type="molecule type" value="Genomic_DNA"/>
</dbReference>
<name>D6RME8_COPC7</name>
<dbReference type="Pfam" id="PF08386">
    <property type="entry name" value="Abhydrolase_4"/>
    <property type="match status" value="1"/>
</dbReference>
<evidence type="ECO:0000256" key="1">
    <source>
        <dbReference type="ARBA" id="ARBA00010088"/>
    </source>
</evidence>